<dbReference type="RefSeq" id="WP_118012018.1">
    <property type="nucleotide sequence ID" value="NZ_QSGD01000053.1"/>
</dbReference>
<accession>A0A413UAE8</accession>
<name>A0A413UAE8_9FIRM</name>
<gene>
    <name evidence="1" type="ORF">DW907_10380</name>
</gene>
<protein>
    <submittedName>
        <fullName evidence="1">DUF2974 domain-containing protein</fullName>
    </submittedName>
</protein>
<comment type="caution">
    <text evidence="1">The sequence shown here is derived from an EMBL/GenBank/DDBJ whole genome shotgun (WGS) entry which is preliminary data.</text>
</comment>
<dbReference type="Pfam" id="PF11187">
    <property type="entry name" value="Mbeg1-like"/>
    <property type="match status" value="1"/>
</dbReference>
<reference evidence="1 2" key="1">
    <citation type="submission" date="2018-08" db="EMBL/GenBank/DDBJ databases">
        <title>A genome reference for cultivated species of the human gut microbiota.</title>
        <authorList>
            <person name="Zou Y."/>
            <person name="Xue W."/>
            <person name="Luo G."/>
        </authorList>
    </citation>
    <scope>NUCLEOTIDE SEQUENCE [LARGE SCALE GENOMIC DNA]</scope>
    <source>
        <strain evidence="1 2">AM42-13AC</strain>
    </source>
</reference>
<dbReference type="Proteomes" id="UP000285288">
    <property type="component" value="Unassembled WGS sequence"/>
</dbReference>
<evidence type="ECO:0000313" key="2">
    <source>
        <dbReference type="Proteomes" id="UP000285288"/>
    </source>
</evidence>
<dbReference type="InterPro" id="IPR024499">
    <property type="entry name" value="Mbeg1-like"/>
</dbReference>
<dbReference type="AlphaFoldDB" id="A0A413UAE8"/>
<proteinExistence type="predicted"/>
<organism evidence="1 2">
    <name type="scientific">Holdemanella biformis</name>
    <dbReference type="NCBI Taxonomy" id="1735"/>
    <lineage>
        <taxon>Bacteria</taxon>
        <taxon>Bacillati</taxon>
        <taxon>Bacillota</taxon>
        <taxon>Erysipelotrichia</taxon>
        <taxon>Erysipelotrichales</taxon>
        <taxon>Erysipelotrichaceae</taxon>
        <taxon>Holdemanella</taxon>
    </lineage>
</organism>
<dbReference type="EMBL" id="QSGD01000053">
    <property type="protein sequence ID" value="RHB01812.1"/>
    <property type="molecule type" value="Genomic_DNA"/>
</dbReference>
<dbReference type="SUPFAM" id="SSF53474">
    <property type="entry name" value="alpha/beta-Hydrolases"/>
    <property type="match status" value="1"/>
</dbReference>
<evidence type="ECO:0000313" key="1">
    <source>
        <dbReference type="EMBL" id="RHB01812.1"/>
    </source>
</evidence>
<sequence>MDEHISLNVFMHYNKPMKNIIDYIKEYGNLTLEEYPFNNVDSLILSQISYIKFENSSIDIESEIHLLNDFENEIDTLCMDTRVPELNEELFLQTIHSLRYEAITISHLQTNFDKDNEKQFCAMTLHLPNQTDYIAFRGTDASFVGWKEDFNLCFQENIPSQISALNYVNNYKTNHKLILGGHSKGANLALYAGIHTHNPIFCIYNHDGPGFLTPYQTDKEVFKTIPQSSVIGLLLEETNNYQIIQSDAISILQHDPFTWCVENGDFIYLKQNDQLSKHTQSTLSKWLKSIDVNTRKQVIDTIYSIFSNYDNPKDLRNNIDMIEIIKSIQNVDSQTKKMIIETIQVLFKCIQNEIKRGF</sequence>
<dbReference type="InterPro" id="IPR029058">
    <property type="entry name" value="AB_hydrolase_fold"/>
</dbReference>